<evidence type="ECO:0000256" key="1">
    <source>
        <dbReference type="SAM" id="MobiDB-lite"/>
    </source>
</evidence>
<protein>
    <submittedName>
        <fullName evidence="2">Uncharacterized protein</fullName>
    </submittedName>
</protein>
<dbReference type="AlphaFoldDB" id="A0A0A9C7J7"/>
<proteinExistence type="predicted"/>
<sequence length="46" mass="5402">MVTGKPERRCSLLTMRSERQYPSREHCCNYKPTNMGTLSRSSQPQR</sequence>
<evidence type="ECO:0000313" key="2">
    <source>
        <dbReference type="EMBL" id="JAD70433.1"/>
    </source>
</evidence>
<dbReference type="EMBL" id="GBRH01227462">
    <property type="protein sequence ID" value="JAD70433.1"/>
    <property type="molecule type" value="Transcribed_RNA"/>
</dbReference>
<name>A0A0A9C7J7_ARUDO</name>
<organism evidence="2">
    <name type="scientific">Arundo donax</name>
    <name type="common">Giant reed</name>
    <name type="synonym">Donax arundinaceus</name>
    <dbReference type="NCBI Taxonomy" id="35708"/>
    <lineage>
        <taxon>Eukaryota</taxon>
        <taxon>Viridiplantae</taxon>
        <taxon>Streptophyta</taxon>
        <taxon>Embryophyta</taxon>
        <taxon>Tracheophyta</taxon>
        <taxon>Spermatophyta</taxon>
        <taxon>Magnoliopsida</taxon>
        <taxon>Liliopsida</taxon>
        <taxon>Poales</taxon>
        <taxon>Poaceae</taxon>
        <taxon>PACMAD clade</taxon>
        <taxon>Arundinoideae</taxon>
        <taxon>Arundineae</taxon>
        <taxon>Arundo</taxon>
    </lineage>
</organism>
<feature type="region of interest" description="Disordered" evidence="1">
    <location>
        <begin position="25"/>
        <end position="46"/>
    </location>
</feature>
<reference evidence="2" key="2">
    <citation type="journal article" date="2015" name="Data Brief">
        <title>Shoot transcriptome of the giant reed, Arundo donax.</title>
        <authorList>
            <person name="Barrero R.A."/>
            <person name="Guerrero F.D."/>
            <person name="Moolhuijzen P."/>
            <person name="Goolsby J.A."/>
            <person name="Tidwell J."/>
            <person name="Bellgard S.E."/>
            <person name="Bellgard M.I."/>
        </authorList>
    </citation>
    <scope>NUCLEOTIDE SEQUENCE</scope>
    <source>
        <tissue evidence="2">Shoot tissue taken approximately 20 cm above the soil surface</tissue>
    </source>
</reference>
<accession>A0A0A9C7J7</accession>
<reference evidence="2" key="1">
    <citation type="submission" date="2014-09" db="EMBL/GenBank/DDBJ databases">
        <authorList>
            <person name="Magalhaes I.L.F."/>
            <person name="Oliveira U."/>
            <person name="Santos F.R."/>
            <person name="Vidigal T.H.D.A."/>
            <person name="Brescovit A.D."/>
            <person name="Santos A.J."/>
        </authorList>
    </citation>
    <scope>NUCLEOTIDE SEQUENCE</scope>
    <source>
        <tissue evidence="2">Shoot tissue taken approximately 20 cm above the soil surface</tissue>
    </source>
</reference>
<feature type="compositionally biased region" description="Polar residues" evidence="1">
    <location>
        <begin position="31"/>
        <end position="46"/>
    </location>
</feature>